<evidence type="ECO:0000313" key="3">
    <source>
        <dbReference type="Proteomes" id="UP000011115"/>
    </source>
</evidence>
<evidence type="ECO:0008006" key="4">
    <source>
        <dbReference type="Google" id="ProtNLM"/>
    </source>
</evidence>
<proteinExistence type="predicted"/>
<dbReference type="Proteomes" id="UP000011115">
    <property type="component" value="Unassembled WGS sequence"/>
</dbReference>
<feature type="compositionally biased region" description="Basic and acidic residues" evidence="1">
    <location>
        <begin position="95"/>
        <end position="108"/>
    </location>
</feature>
<organism evidence="2 3">
    <name type="scientific">Solanum tuberosum</name>
    <name type="common">Potato</name>
    <dbReference type="NCBI Taxonomy" id="4113"/>
    <lineage>
        <taxon>Eukaryota</taxon>
        <taxon>Viridiplantae</taxon>
        <taxon>Streptophyta</taxon>
        <taxon>Embryophyta</taxon>
        <taxon>Tracheophyta</taxon>
        <taxon>Spermatophyta</taxon>
        <taxon>Magnoliopsida</taxon>
        <taxon>eudicotyledons</taxon>
        <taxon>Gunneridae</taxon>
        <taxon>Pentapetalae</taxon>
        <taxon>asterids</taxon>
        <taxon>lamiids</taxon>
        <taxon>Solanales</taxon>
        <taxon>Solanaceae</taxon>
        <taxon>Solanoideae</taxon>
        <taxon>Solaneae</taxon>
        <taxon>Solanum</taxon>
    </lineage>
</organism>
<dbReference type="PaxDb" id="4113-PGSC0003DMT400087910"/>
<keyword evidence="3" id="KW-1185">Reference proteome</keyword>
<dbReference type="HOGENOM" id="CLU_028647_7_1_1"/>
<sequence length="135" mass="14379">MIQAALDDVCKSLSTTIDALTARIAVCERDQGATEEVTGLKAAIAELRKDVDYLKSTVIPETSPAVEEDEVVMSSLFGDTMPPLDPSCAVGKSHCSSEHTSDTDEARWSRKRERATDGVTIADPVGFGKPNPPAS</sequence>
<name>M1DEU1_SOLTU</name>
<accession>M1DEU1</accession>
<dbReference type="EnsemblPlants" id="PGSC0003DMT400087910">
    <property type="protein sequence ID" value="PGSC0003DMT400087910"/>
    <property type="gene ID" value="PGSC0003DMG400037481"/>
</dbReference>
<dbReference type="InParanoid" id="M1DEU1"/>
<dbReference type="Gramene" id="PGSC0003DMT400087910">
    <property type="protein sequence ID" value="PGSC0003DMT400087910"/>
    <property type="gene ID" value="PGSC0003DMG400037481"/>
</dbReference>
<evidence type="ECO:0000256" key="1">
    <source>
        <dbReference type="SAM" id="MobiDB-lite"/>
    </source>
</evidence>
<dbReference type="AlphaFoldDB" id="M1DEU1"/>
<reference evidence="3" key="1">
    <citation type="journal article" date="2011" name="Nature">
        <title>Genome sequence and analysis of the tuber crop potato.</title>
        <authorList>
            <consortium name="The Potato Genome Sequencing Consortium"/>
        </authorList>
    </citation>
    <scope>NUCLEOTIDE SEQUENCE [LARGE SCALE GENOMIC DNA]</scope>
    <source>
        <strain evidence="3">cv. DM1-3 516 R44</strain>
    </source>
</reference>
<feature type="region of interest" description="Disordered" evidence="1">
    <location>
        <begin position="88"/>
        <end position="135"/>
    </location>
</feature>
<reference evidence="2" key="2">
    <citation type="submission" date="2015-06" db="UniProtKB">
        <authorList>
            <consortium name="EnsemblPlants"/>
        </authorList>
    </citation>
    <scope>IDENTIFICATION</scope>
    <source>
        <strain evidence="2">DM1-3 516 R44</strain>
    </source>
</reference>
<evidence type="ECO:0000313" key="2">
    <source>
        <dbReference type="EnsemblPlants" id="PGSC0003DMT400087910"/>
    </source>
</evidence>
<protein>
    <recommendedName>
        <fullName evidence="4">Polyprotein protein</fullName>
    </recommendedName>
</protein>